<feature type="region of interest" description="Disordered" evidence="1">
    <location>
        <begin position="1"/>
        <end position="25"/>
    </location>
</feature>
<organism evidence="2 3">
    <name type="scientific">Candidatus Lloydbacteria bacterium RIFOXYC12_FULL_46_25</name>
    <dbReference type="NCBI Taxonomy" id="1798670"/>
    <lineage>
        <taxon>Bacteria</taxon>
        <taxon>Candidatus Lloydiibacteriota</taxon>
    </lineage>
</organism>
<reference evidence="2 3" key="1">
    <citation type="journal article" date="2016" name="Nat. Commun.">
        <title>Thousands of microbial genomes shed light on interconnected biogeochemical processes in an aquifer system.</title>
        <authorList>
            <person name="Anantharaman K."/>
            <person name="Brown C.T."/>
            <person name="Hug L.A."/>
            <person name="Sharon I."/>
            <person name="Castelle C.J."/>
            <person name="Probst A.J."/>
            <person name="Thomas B.C."/>
            <person name="Singh A."/>
            <person name="Wilkins M.J."/>
            <person name="Karaoz U."/>
            <person name="Brodie E.L."/>
            <person name="Williams K.H."/>
            <person name="Hubbard S.S."/>
            <person name="Banfield J.F."/>
        </authorList>
    </citation>
    <scope>NUCLEOTIDE SEQUENCE [LARGE SCALE GENOMIC DNA]</scope>
</reference>
<proteinExistence type="predicted"/>
<dbReference type="Proteomes" id="UP000178106">
    <property type="component" value="Unassembled WGS sequence"/>
</dbReference>
<sequence length="60" mass="6727">MSTPETYIPNEDTPEVSPQLQIPEREPVKEVPISVINGALEELIHGEQETPDVKRPPTIH</sequence>
<name>A0A1G2E2K6_9BACT</name>
<dbReference type="AlphaFoldDB" id="A0A1G2E2K6"/>
<accession>A0A1G2E2K6</accession>
<dbReference type="EMBL" id="MHLU01000046">
    <property type="protein sequence ID" value="OGZ19600.1"/>
    <property type="molecule type" value="Genomic_DNA"/>
</dbReference>
<evidence type="ECO:0000256" key="1">
    <source>
        <dbReference type="SAM" id="MobiDB-lite"/>
    </source>
</evidence>
<evidence type="ECO:0000313" key="3">
    <source>
        <dbReference type="Proteomes" id="UP000178106"/>
    </source>
</evidence>
<comment type="caution">
    <text evidence="2">The sequence shown here is derived from an EMBL/GenBank/DDBJ whole genome shotgun (WGS) entry which is preliminary data.</text>
</comment>
<gene>
    <name evidence="2" type="ORF">A2494_00815</name>
</gene>
<evidence type="ECO:0000313" key="2">
    <source>
        <dbReference type="EMBL" id="OGZ19600.1"/>
    </source>
</evidence>
<protein>
    <submittedName>
        <fullName evidence="2">Uncharacterized protein</fullName>
    </submittedName>
</protein>